<dbReference type="AlphaFoldDB" id="A0A839RPR6"/>
<keyword evidence="2" id="KW-0378">Hydrolase</keyword>
<proteinExistence type="predicted"/>
<evidence type="ECO:0000313" key="3">
    <source>
        <dbReference type="Proteomes" id="UP000567922"/>
    </source>
</evidence>
<dbReference type="EC" id="3.1.1.-" evidence="2"/>
<dbReference type="Proteomes" id="UP000567922">
    <property type="component" value="Unassembled WGS sequence"/>
</dbReference>
<comment type="caution">
    <text evidence="2">The sequence shown here is derived from an EMBL/GenBank/DDBJ whole genome shotgun (WGS) entry which is preliminary data.</text>
</comment>
<dbReference type="CDD" id="cd04332">
    <property type="entry name" value="YbaK_like"/>
    <property type="match status" value="1"/>
</dbReference>
<dbReference type="GO" id="GO:0002161">
    <property type="term" value="F:aminoacyl-tRNA deacylase activity"/>
    <property type="evidence" value="ECO:0007669"/>
    <property type="project" value="InterPro"/>
</dbReference>
<dbReference type="RefSeq" id="WP_064441368.1">
    <property type="nucleotide sequence ID" value="NZ_BDDI01000013.1"/>
</dbReference>
<dbReference type="EMBL" id="JACHWS010000002">
    <property type="protein sequence ID" value="MBB3037891.1"/>
    <property type="molecule type" value="Genomic_DNA"/>
</dbReference>
<dbReference type="PANTHER" id="PTHR30411:SF1">
    <property type="entry name" value="CYTOPLASMIC PROTEIN"/>
    <property type="match status" value="1"/>
</dbReference>
<feature type="domain" description="YbaK/aminoacyl-tRNA synthetase-associated" evidence="1">
    <location>
        <begin position="29"/>
        <end position="148"/>
    </location>
</feature>
<dbReference type="Pfam" id="PF04073">
    <property type="entry name" value="tRNA_edit"/>
    <property type="match status" value="1"/>
</dbReference>
<dbReference type="Gene3D" id="3.90.960.10">
    <property type="entry name" value="YbaK/aminoacyl-tRNA synthetase-associated domain"/>
    <property type="match status" value="1"/>
</dbReference>
<dbReference type="SUPFAM" id="SSF55826">
    <property type="entry name" value="YbaK/ProRS associated domain"/>
    <property type="match status" value="1"/>
</dbReference>
<organism evidence="2 3">
    <name type="scientific">Hoyosella altamirensis</name>
    <dbReference type="NCBI Taxonomy" id="616997"/>
    <lineage>
        <taxon>Bacteria</taxon>
        <taxon>Bacillati</taxon>
        <taxon>Actinomycetota</taxon>
        <taxon>Actinomycetes</taxon>
        <taxon>Mycobacteriales</taxon>
        <taxon>Hoyosellaceae</taxon>
        <taxon>Hoyosella</taxon>
    </lineage>
</organism>
<dbReference type="InterPro" id="IPR036754">
    <property type="entry name" value="YbaK/aa-tRNA-synt-asso_dom_sf"/>
</dbReference>
<name>A0A839RPR6_9ACTN</name>
<evidence type="ECO:0000259" key="1">
    <source>
        <dbReference type="Pfam" id="PF04073"/>
    </source>
</evidence>
<reference evidence="2 3" key="1">
    <citation type="submission" date="2020-08" db="EMBL/GenBank/DDBJ databases">
        <title>Sequencing the genomes of 1000 actinobacteria strains.</title>
        <authorList>
            <person name="Klenk H.-P."/>
        </authorList>
    </citation>
    <scope>NUCLEOTIDE SEQUENCE [LARGE SCALE GENOMIC DNA]</scope>
    <source>
        <strain evidence="2 3">DSM 45258</strain>
    </source>
</reference>
<evidence type="ECO:0000313" key="2">
    <source>
        <dbReference type="EMBL" id="MBB3037891.1"/>
    </source>
</evidence>
<accession>A0A839RPR6</accession>
<protein>
    <submittedName>
        <fullName evidence="2">Cys-tRNA(Pro)/Cys-tRNA(Cys) deacylase</fullName>
        <ecNumber evidence="2">3.1.1.-</ecNumber>
    </submittedName>
</protein>
<gene>
    <name evidence="2" type="ORF">FHU29_002340</name>
</gene>
<dbReference type="InterPro" id="IPR007214">
    <property type="entry name" value="YbaK/aa-tRNA-synth-assoc-dom"/>
</dbReference>
<sequence>MTSPHINVLRAVDATGVNVAIHDHELFESPIRSPQDFADALGYQLSRITKAVFLRSKSSGHYAVAVCAMDRKLDFAAIADGLHQSTRMEVASAEELDRVVGYPKNGVSPLGLPSDVAVVVDEALLAESTVLIGGGAAGVELELAPADLVWASGARVAQIGVTS</sequence>
<dbReference type="PANTHER" id="PTHR30411">
    <property type="entry name" value="CYTOPLASMIC PROTEIN"/>
    <property type="match status" value="1"/>
</dbReference>
<keyword evidence="3" id="KW-1185">Reference proteome</keyword>